<gene>
    <name evidence="1" type="ORF">DdX_09246</name>
</gene>
<reference evidence="1" key="1">
    <citation type="submission" date="2022-01" db="EMBL/GenBank/DDBJ databases">
        <title>Genome Sequence Resource for Two Populations of Ditylenchus destructor, the Migratory Endoparasitic Phytonematode.</title>
        <authorList>
            <person name="Zhang H."/>
            <person name="Lin R."/>
            <person name="Xie B."/>
        </authorList>
    </citation>
    <scope>NUCLEOTIDE SEQUENCE</scope>
    <source>
        <strain evidence="1">BazhouSP</strain>
    </source>
</reference>
<keyword evidence="2" id="KW-1185">Reference proteome</keyword>
<organism evidence="1 2">
    <name type="scientific">Ditylenchus destructor</name>
    <dbReference type="NCBI Taxonomy" id="166010"/>
    <lineage>
        <taxon>Eukaryota</taxon>
        <taxon>Metazoa</taxon>
        <taxon>Ecdysozoa</taxon>
        <taxon>Nematoda</taxon>
        <taxon>Chromadorea</taxon>
        <taxon>Rhabditida</taxon>
        <taxon>Tylenchina</taxon>
        <taxon>Tylenchomorpha</taxon>
        <taxon>Sphaerularioidea</taxon>
        <taxon>Anguinidae</taxon>
        <taxon>Anguininae</taxon>
        <taxon>Ditylenchus</taxon>
    </lineage>
</organism>
<evidence type="ECO:0000313" key="2">
    <source>
        <dbReference type="Proteomes" id="UP001201812"/>
    </source>
</evidence>
<accession>A0AAD4N6D3</accession>
<protein>
    <submittedName>
        <fullName evidence="1">Uncharacterized protein</fullName>
    </submittedName>
</protein>
<proteinExistence type="predicted"/>
<dbReference type="Proteomes" id="UP001201812">
    <property type="component" value="Unassembled WGS sequence"/>
</dbReference>
<evidence type="ECO:0000313" key="1">
    <source>
        <dbReference type="EMBL" id="KAI1713174.1"/>
    </source>
</evidence>
<sequence>MYQNYRTIHFGCPTDSLDAELIVVWVINGLANCLTNGNLLNTHSPSEERQETKRIQIPLNAIHRKRRSIKNISAITLTGMMQSCFRPIKLADMISLKLYLFDERVFQRDVKSSMSVSTLFKKVAESWLQQYSANDLYLVTDIMTVLQFYALTKCITKLQEGLRVVDFDRYVAAFRRAALRDTVSDRFEGMFSLLSTYYLTGATEVSNSLSGQRLVIQPMKFVDKDVNGVVLGGHVVLIVWSPEEPLSVYVYDASYNITNGSLDWKGVVCY</sequence>
<dbReference type="EMBL" id="JAKKPZ010000016">
    <property type="protein sequence ID" value="KAI1713174.1"/>
    <property type="molecule type" value="Genomic_DNA"/>
</dbReference>
<name>A0AAD4N6D3_9BILA</name>
<comment type="caution">
    <text evidence="1">The sequence shown here is derived from an EMBL/GenBank/DDBJ whole genome shotgun (WGS) entry which is preliminary data.</text>
</comment>
<dbReference type="AlphaFoldDB" id="A0AAD4N6D3"/>